<organism evidence="2 3">
    <name type="scientific">Candidatus Magasanikbacteria bacterium GW2011_GWA2_42_32</name>
    <dbReference type="NCBI Taxonomy" id="1619039"/>
    <lineage>
        <taxon>Bacteria</taxon>
        <taxon>Candidatus Magasanikiibacteriota</taxon>
    </lineage>
</organism>
<evidence type="ECO:0000313" key="2">
    <source>
        <dbReference type="EMBL" id="KKS56638.1"/>
    </source>
</evidence>
<gene>
    <name evidence="2" type="ORF">UV20_C0008G0014</name>
</gene>
<dbReference type="EMBL" id="LCDO01000008">
    <property type="protein sequence ID" value="KKS56638.1"/>
    <property type="molecule type" value="Genomic_DNA"/>
</dbReference>
<evidence type="ECO:0000256" key="1">
    <source>
        <dbReference type="SAM" id="MobiDB-lite"/>
    </source>
</evidence>
<proteinExistence type="predicted"/>
<comment type="caution">
    <text evidence="2">The sequence shown here is derived from an EMBL/GenBank/DDBJ whole genome shotgun (WGS) entry which is preliminary data.</text>
</comment>
<evidence type="ECO:0000313" key="3">
    <source>
        <dbReference type="Proteomes" id="UP000034837"/>
    </source>
</evidence>
<reference evidence="2 3" key="1">
    <citation type="journal article" date="2015" name="Nature">
        <title>rRNA introns, odd ribosomes, and small enigmatic genomes across a large radiation of phyla.</title>
        <authorList>
            <person name="Brown C.T."/>
            <person name="Hug L.A."/>
            <person name="Thomas B.C."/>
            <person name="Sharon I."/>
            <person name="Castelle C.J."/>
            <person name="Singh A."/>
            <person name="Wilkins M.J."/>
            <person name="Williams K.H."/>
            <person name="Banfield J.F."/>
        </authorList>
    </citation>
    <scope>NUCLEOTIDE SEQUENCE [LARGE SCALE GENOMIC DNA]</scope>
</reference>
<sequence length="141" mass="16112">MAAYQRKVNPTEEDYRLARIVSDSLRRLSSKKRGDLLKDTVLQALTAAGYNTPDERSERYRGIMSVMGQHGGWKNRGVPRKKKPKKGDKTTAKTSLWPDVRPDMTPEERDLAQLRRDQMTGEALTLARLRRDDLAREADGE</sequence>
<dbReference type="AlphaFoldDB" id="A0A0G1D3T1"/>
<protein>
    <submittedName>
        <fullName evidence="2">Uncharacterized protein</fullName>
    </submittedName>
</protein>
<feature type="region of interest" description="Disordered" evidence="1">
    <location>
        <begin position="66"/>
        <end position="105"/>
    </location>
</feature>
<accession>A0A0G1D3T1</accession>
<feature type="compositionally biased region" description="Basic residues" evidence="1">
    <location>
        <begin position="77"/>
        <end position="86"/>
    </location>
</feature>
<dbReference type="Proteomes" id="UP000034837">
    <property type="component" value="Unassembled WGS sequence"/>
</dbReference>
<name>A0A0G1D3T1_9BACT</name>